<dbReference type="PROSITE" id="PS50102">
    <property type="entry name" value="RRM"/>
    <property type="match status" value="1"/>
</dbReference>
<evidence type="ECO:0000313" key="3">
    <source>
        <dbReference type="EMBL" id="MBA0621222.1"/>
    </source>
</evidence>
<keyword evidence="1" id="KW-0694">RNA-binding</keyword>
<gene>
    <name evidence="3" type="ORF">Godav_006868</name>
</gene>
<name>A0A7J8S6P7_GOSDV</name>
<comment type="caution">
    <text evidence="3">The sequence shown here is derived from an EMBL/GenBank/DDBJ whole genome shotgun (WGS) entry which is preliminary data.</text>
</comment>
<accession>A0A7J8S6P7</accession>
<dbReference type="InterPro" id="IPR012677">
    <property type="entry name" value="Nucleotide-bd_a/b_plait_sf"/>
</dbReference>
<dbReference type="GO" id="GO:0003723">
    <property type="term" value="F:RNA binding"/>
    <property type="evidence" value="ECO:0007669"/>
    <property type="project" value="UniProtKB-UniRule"/>
</dbReference>
<dbReference type="SMART" id="SM00360">
    <property type="entry name" value="RRM"/>
    <property type="match status" value="1"/>
</dbReference>
<evidence type="ECO:0000259" key="2">
    <source>
        <dbReference type="PROSITE" id="PS50102"/>
    </source>
</evidence>
<proteinExistence type="predicted"/>
<dbReference type="Proteomes" id="UP000593561">
    <property type="component" value="Unassembled WGS sequence"/>
</dbReference>
<dbReference type="CDD" id="cd00590">
    <property type="entry name" value="RRM_SF"/>
    <property type="match status" value="1"/>
</dbReference>
<dbReference type="AlphaFoldDB" id="A0A7J8S6P7"/>
<dbReference type="SUPFAM" id="SSF54928">
    <property type="entry name" value="RNA-binding domain, RBD"/>
    <property type="match status" value="1"/>
</dbReference>
<dbReference type="InterPro" id="IPR035979">
    <property type="entry name" value="RBD_domain_sf"/>
</dbReference>
<organism evidence="3 4">
    <name type="scientific">Gossypium davidsonii</name>
    <name type="common">Davidson's cotton</name>
    <name type="synonym">Gossypium klotzschianum subsp. davidsonii</name>
    <dbReference type="NCBI Taxonomy" id="34287"/>
    <lineage>
        <taxon>Eukaryota</taxon>
        <taxon>Viridiplantae</taxon>
        <taxon>Streptophyta</taxon>
        <taxon>Embryophyta</taxon>
        <taxon>Tracheophyta</taxon>
        <taxon>Spermatophyta</taxon>
        <taxon>Magnoliopsida</taxon>
        <taxon>eudicotyledons</taxon>
        <taxon>Gunneridae</taxon>
        <taxon>Pentapetalae</taxon>
        <taxon>rosids</taxon>
        <taxon>malvids</taxon>
        <taxon>Malvales</taxon>
        <taxon>Malvaceae</taxon>
        <taxon>Malvoideae</taxon>
        <taxon>Gossypium</taxon>
    </lineage>
</organism>
<dbReference type="InterPro" id="IPR000504">
    <property type="entry name" value="RRM_dom"/>
</dbReference>
<evidence type="ECO:0000313" key="4">
    <source>
        <dbReference type="Proteomes" id="UP000593561"/>
    </source>
</evidence>
<dbReference type="EMBL" id="JABFAC010000008">
    <property type="protein sequence ID" value="MBA0621222.1"/>
    <property type="molecule type" value="Genomic_DNA"/>
</dbReference>
<evidence type="ECO:0000256" key="1">
    <source>
        <dbReference type="PROSITE-ProRule" id="PRU00176"/>
    </source>
</evidence>
<sequence>MWVPPPSRFIKLNIDGACSPVSSLLASAVVARDEYDNWVCGIGRSINGGLEGYLHRDLVLRIQELCSHESKVGRGFDPSPWEQSTFPGQSFTSLESTCGENYFEMVFRFCERTKGCSTIFMERLPKKIFWKGLSKIFGYHGHVINAFIPRKRSMRGQCFGFVRFPKFAEARRAIAKLNGYVVFGSQVFTRMARFNRRSSFWRKLKSQEMGFDQGDGPTIRGWKDFWVPEVGPLFSYVPAHASLDLESTLRDWVLLDGFWNVYLLHIWLPDDVIKHIVSIPILILQVVRIGSFGLDLVQGLFLFVLVVKQRLLTNSERARRGIGQNNVSSLCGHDTEDIMHVL</sequence>
<protein>
    <recommendedName>
        <fullName evidence="2">RRM domain-containing protein</fullName>
    </recommendedName>
</protein>
<dbReference type="Gene3D" id="3.30.70.330">
    <property type="match status" value="1"/>
</dbReference>
<keyword evidence="4" id="KW-1185">Reference proteome</keyword>
<feature type="domain" description="RRM" evidence="2">
    <location>
        <begin position="117"/>
        <end position="194"/>
    </location>
</feature>
<dbReference type="Pfam" id="PF00076">
    <property type="entry name" value="RRM_1"/>
    <property type="match status" value="1"/>
</dbReference>
<reference evidence="3 4" key="1">
    <citation type="journal article" date="2019" name="Genome Biol. Evol.">
        <title>Insights into the evolution of the New World diploid cottons (Gossypium, subgenus Houzingenia) based on genome sequencing.</title>
        <authorList>
            <person name="Grover C.E."/>
            <person name="Arick M.A. 2nd"/>
            <person name="Thrash A."/>
            <person name="Conover J.L."/>
            <person name="Sanders W.S."/>
            <person name="Peterson D.G."/>
            <person name="Frelichowski J.E."/>
            <person name="Scheffler J.A."/>
            <person name="Scheffler B.E."/>
            <person name="Wendel J.F."/>
        </authorList>
    </citation>
    <scope>NUCLEOTIDE SEQUENCE [LARGE SCALE GENOMIC DNA]</scope>
    <source>
        <strain evidence="3">27</strain>
        <tissue evidence="3">Leaf</tissue>
    </source>
</reference>